<keyword evidence="2" id="KW-0472">Membrane</keyword>
<reference evidence="4" key="2">
    <citation type="journal article" date="2022" name="Microbiol. Resour. Announc.">
        <title>Metagenome Sequencing to Explore Phylogenomics of Terrestrial Cyanobacteria.</title>
        <authorList>
            <person name="Ward R.D."/>
            <person name="Stajich J.E."/>
            <person name="Johansen J.R."/>
            <person name="Huntemann M."/>
            <person name="Clum A."/>
            <person name="Foster B."/>
            <person name="Foster B."/>
            <person name="Roux S."/>
            <person name="Palaniappan K."/>
            <person name="Varghese N."/>
            <person name="Mukherjee S."/>
            <person name="Reddy T.B.K."/>
            <person name="Daum C."/>
            <person name="Copeland A."/>
            <person name="Chen I.A."/>
            <person name="Ivanova N.N."/>
            <person name="Kyrpides N.C."/>
            <person name="Shapiro N."/>
            <person name="Eloe-Fadrosh E.A."/>
            <person name="Pietrasiak N."/>
        </authorList>
    </citation>
    <scope>NUCLEOTIDE SEQUENCE</scope>
    <source>
        <strain evidence="4">JT2-VF2</strain>
    </source>
</reference>
<sequence length="903" mass="100167">MKRTAKDAKYAKREDVIINYKFRQNWYKFTKNCKAGARKLNIFYLIALGTALICIIISPALANISGINAKTPQSVIQVSKSQIQEGQVLYNSGRFAEAVQILQQTVKEYQNQGDTLKQAVALGNLSLAYQQLGDWKQAQELITQSLKLQGFNQQSSEGKTIQNLSVLAQTLDIQGRLQLLMGQAEQALNTWKQTEGFYIKTGDQNGLALSRLNQTQALRSLGLYRQAIATLEQVNQTLQSQGDSLEKVTVLRSLGESLQNAVKLEKSDLVLKQSLQIAQRLKSRTDIALSLLSLGNNARTQQKIPEAIAYYQQTVQVSPSSLTKVQARLNHLSLLVEAQKLAAAQTLIPEIQSLLDKLPPSRASIYAQINFAQSLMKVVSAGNSAIKTQDSELLLAKAVQQARKLGDTQAETYALGNLGNLYEKTQRFTEARDLTQQALLLATASNTPESAYLWQWQLGRLLKIQGDIKGAIAAYDAAVATLETLRTDLVAVNQDVQFNFRDNVEPVYRESVALLLQNSPEKPNEKTLDKARTRIEALQLAELDNFFREACLQGQRVLLDKVVDEDNPTAAILYPIILPDQLQVIVKIPHQPLRNYTVNKSQAEVESVLAKLREYLLEPHMTEERLALSEEVYGWLIKTIESDLEKSNVSSLVFVLDGALRNIPLAALYDGQKYLVEKYAVSLSLGLQLLSPKPLAQEPLRVLAAGLVQPPPEYQTFSPLPEIKSEFNLIAKTAASTKTLLDKDFTSITLANNVSSAPFNVLHLATHGQFSSRPEDTFILATDGPINVLQLDSLLRRQNENSAQALDMLVLSACQTAMGDNRATLGLAGASIKAGARSTVASLWHINDRSTAILIGEFYRELVNAKVTKAEALRRAQVKLLKEYPNYSRPLYWAPYILVGNWL</sequence>
<keyword evidence="2" id="KW-1133">Transmembrane helix</keyword>
<organism evidence="4 5">
    <name type="scientific">Mojavia pulchra JT2-VF2</name>
    <dbReference type="NCBI Taxonomy" id="287848"/>
    <lineage>
        <taxon>Bacteria</taxon>
        <taxon>Bacillati</taxon>
        <taxon>Cyanobacteriota</taxon>
        <taxon>Cyanophyceae</taxon>
        <taxon>Nostocales</taxon>
        <taxon>Nostocaceae</taxon>
    </lineage>
</organism>
<evidence type="ECO:0000313" key="4">
    <source>
        <dbReference type="EMBL" id="MBW4565777.1"/>
    </source>
</evidence>
<dbReference type="Pfam" id="PF13176">
    <property type="entry name" value="TPR_7"/>
    <property type="match status" value="1"/>
</dbReference>
<accession>A0A951Q5N7</accession>
<feature type="domain" description="CHAT" evidence="3">
    <location>
        <begin position="628"/>
        <end position="901"/>
    </location>
</feature>
<evidence type="ECO:0000313" key="5">
    <source>
        <dbReference type="Proteomes" id="UP000715781"/>
    </source>
</evidence>
<feature type="repeat" description="TPR" evidence="1">
    <location>
        <begin position="288"/>
        <end position="321"/>
    </location>
</feature>
<keyword evidence="1" id="KW-0802">TPR repeat</keyword>
<protein>
    <submittedName>
        <fullName evidence="4">CHAT domain-containing protein</fullName>
    </submittedName>
</protein>
<keyword evidence="2" id="KW-0812">Transmembrane</keyword>
<dbReference type="InterPro" id="IPR024983">
    <property type="entry name" value="CHAT_dom"/>
</dbReference>
<dbReference type="Pfam" id="PF12770">
    <property type="entry name" value="CHAT"/>
    <property type="match status" value="1"/>
</dbReference>
<dbReference type="SMART" id="SM00028">
    <property type="entry name" value="TPR"/>
    <property type="match status" value="5"/>
</dbReference>
<evidence type="ECO:0000256" key="2">
    <source>
        <dbReference type="SAM" id="Phobius"/>
    </source>
</evidence>
<evidence type="ECO:0000256" key="1">
    <source>
        <dbReference type="PROSITE-ProRule" id="PRU00339"/>
    </source>
</evidence>
<comment type="caution">
    <text evidence="4">The sequence shown here is derived from an EMBL/GenBank/DDBJ whole genome shotgun (WGS) entry which is preliminary data.</text>
</comment>
<dbReference type="PANTHER" id="PTHR10098">
    <property type="entry name" value="RAPSYN-RELATED"/>
    <property type="match status" value="1"/>
</dbReference>
<dbReference type="Proteomes" id="UP000715781">
    <property type="component" value="Unassembled WGS sequence"/>
</dbReference>
<feature type="transmembrane region" description="Helical" evidence="2">
    <location>
        <begin position="42"/>
        <end position="62"/>
    </location>
</feature>
<dbReference type="Pfam" id="PF13424">
    <property type="entry name" value="TPR_12"/>
    <property type="match status" value="1"/>
</dbReference>
<dbReference type="PROSITE" id="PS50005">
    <property type="entry name" value="TPR"/>
    <property type="match status" value="1"/>
</dbReference>
<dbReference type="InterPro" id="IPR019734">
    <property type="entry name" value="TPR_rpt"/>
</dbReference>
<evidence type="ECO:0000259" key="3">
    <source>
        <dbReference type="Pfam" id="PF12770"/>
    </source>
</evidence>
<proteinExistence type="predicted"/>
<dbReference type="Gene3D" id="1.25.40.10">
    <property type="entry name" value="Tetratricopeptide repeat domain"/>
    <property type="match status" value="2"/>
</dbReference>
<dbReference type="AlphaFoldDB" id="A0A951Q5N7"/>
<reference evidence="4" key="1">
    <citation type="submission" date="2021-05" db="EMBL/GenBank/DDBJ databases">
        <authorList>
            <person name="Pietrasiak N."/>
            <person name="Ward R."/>
            <person name="Stajich J.E."/>
            <person name="Kurbessoian T."/>
        </authorList>
    </citation>
    <scope>NUCLEOTIDE SEQUENCE</scope>
    <source>
        <strain evidence="4">JT2-VF2</strain>
    </source>
</reference>
<dbReference type="EMBL" id="JAHHHN010000047">
    <property type="protein sequence ID" value="MBW4565777.1"/>
    <property type="molecule type" value="Genomic_DNA"/>
</dbReference>
<dbReference type="SUPFAM" id="SSF48452">
    <property type="entry name" value="TPR-like"/>
    <property type="match status" value="3"/>
</dbReference>
<gene>
    <name evidence="4" type="ORF">KME32_32775</name>
</gene>
<name>A0A951Q5N7_9NOST</name>
<dbReference type="InterPro" id="IPR011990">
    <property type="entry name" value="TPR-like_helical_dom_sf"/>
</dbReference>
<dbReference type="PANTHER" id="PTHR10098:SF112">
    <property type="entry name" value="SLR0380 PROTEIN"/>
    <property type="match status" value="1"/>
</dbReference>